<dbReference type="GO" id="GO:0016491">
    <property type="term" value="F:oxidoreductase activity"/>
    <property type="evidence" value="ECO:0007669"/>
    <property type="project" value="UniProtKB-ARBA"/>
</dbReference>
<dbReference type="STRING" id="29655.A0A0K9P904"/>
<name>A0A0K9P904_ZOSMR</name>
<sequence>MTGCIFLDAAAVTAALPISSLHNHLNTFLPVADVISPNRHRHSITPASDLLLMPSWSTKTLSYLGIKIVTSFPGNSSRKHRLPGIHATYSLFSSSTGVPLASIDGTCLTLIRTAAISALAARYLAPLDSRILIVVGAGALAPHLIRSHLFVRPSIQRVIIWNRTVGKARELAEAFADWAEGVLFEHSSFLDDVVGLGDMVVCATSSDEAIVKGRLLKPRSHLNLLGSFTPSMRECDDEAIRRGMVFVDCEAAMEEAGELVTTKRSDVVGTLVDLIRAGKNVDGKYQSSEAVTVFKSVGSAEFDLLAAQLAYENNIKG</sequence>
<organism evidence="2 3">
    <name type="scientific">Zostera marina</name>
    <name type="common">Eelgrass</name>
    <dbReference type="NCBI Taxonomy" id="29655"/>
    <lineage>
        <taxon>Eukaryota</taxon>
        <taxon>Viridiplantae</taxon>
        <taxon>Streptophyta</taxon>
        <taxon>Embryophyta</taxon>
        <taxon>Tracheophyta</taxon>
        <taxon>Spermatophyta</taxon>
        <taxon>Magnoliopsida</taxon>
        <taxon>Liliopsida</taxon>
        <taxon>Zosteraceae</taxon>
        <taxon>Zostera</taxon>
    </lineage>
</organism>
<dbReference type="Gene3D" id="3.30.1780.10">
    <property type="entry name" value="ornithine cyclodeaminase, domain 1"/>
    <property type="match status" value="1"/>
</dbReference>
<dbReference type="FunFam" id="3.40.50.720:FF:000311">
    <property type="entry name" value="Ornithine cyclodeaminase"/>
    <property type="match status" value="1"/>
</dbReference>
<dbReference type="PANTHER" id="PTHR13812">
    <property type="entry name" value="KETIMINE REDUCTASE MU-CRYSTALLIN"/>
    <property type="match status" value="1"/>
</dbReference>
<dbReference type="PIRSF" id="PIRSF001439">
    <property type="entry name" value="CryM"/>
    <property type="match status" value="1"/>
</dbReference>
<reference evidence="3" key="1">
    <citation type="journal article" date="2016" name="Nature">
        <title>The genome of the seagrass Zostera marina reveals angiosperm adaptation to the sea.</title>
        <authorList>
            <person name="Olsen J.L."/>
            <person name="Rouze P."/>
            <person name="Verhelst B."/>
            <person name="Lin Y.-C."/>
            <person name="Bayer T."/>
            <person name="Collen J."/>
            <person name="Dattolo E."/>
            <person name="De Paoli E."/>
            <person name="Dittami S."/>
            <person name="Maumus F."/>
            <person name="Michel G."/>
            <person name="Kersting A."/>
            <person name="Lauritano C."/>
            <person name="Lohaus R."/>
            <person name="Toepel M."/>
            <person name="Tonon T."/>
            <person name="Vanneste K."/>
            <person name="Amirebrahimi M."/>
            <person name="Brakel J."/>
            <person name="Bostroem C."/>
            <person name="Chovatia M."/>
            <person name="Grimwood J."/>
            <person name="Jenkins J.W."/>
            <person name="Jueterbock A."/>
            <person name="Mraz A."/>
            <person name="Stam W.T."/>
            <person name="Tice H."/>
            <person name="Bornberg-Bauer E."/>
            <person name="Green P.J."/>
            <person name="Pearson G.A."/>
            <person name="Procaccini G."/>
            <person name="Duarte C.M."/>
            <person name="Schmutz J."/>
            <person name="Reusch T.B.H."/>
            <person name="Van de Peer Y."/>
        </authorList>
    </citation>
    <scope>NUCLEOTIDE SEQUENCE [LARGE SCALE GENOMIC DNA]</scope>
    <source>
        <strain evidence="3">cv. Finnish</strain>
    </source>
</reference>
<dbReference type="SUPFAM" id="SSF51735">
    <property type="entry name" value="NAD(P)-binding Rossmann-fold domains"/>
    <property type="match status" value="1"/>
</dbReference>
<dbReference type="Gene3D" id="3.40.50.720">
    <property type="entry name" value="NAD(P)-binding Rossmann-like Domain"/>
    <property type="match status" value="1"/>
</dbReference>
<dbReference type="EMBL" id="LFYR01001032">
    <property type="protein sequence ID" value="KMZ65553.1"/>
    <property type="molecule type" value="Genomic_DNA"/>
</dbReference>
<dbReference type="InterPro" id="IPR036291">
    <property type="entry name" value="NAD(P)-bd_dom_sf"/>
</dbReference>
<dbReference type="PANTHER" id="PTHR13812:SF19">
    <property type="entry name" value="KETIMINE REDUCTASE MU-CRYSTALLIN"/>
    <property type="match status" value="1"/>
</dbReference>
<evidence type="ECO:0000313" key="2">
    <source>
        <dbReference type="EMBL" id="KMZ65553.1"/>
    </source>
</evidence>
<dbReference type="Proteomes" id="UP000036987">
    <property type="component" value="Unassembled WGS sequence"/>
</dbReference>
<keyword evidence="3" id="KW-1185">Reference proteome</keyword>
<evidence type="ECO:0000313" key="3">
    <source>
        <dbReference type="Proteomes" id="UP000036987"/>
    </source>
</evidence>
<accession>A0A0K9P904</accession>
<dbReference type="OMA" id="VKIVNVH"/>
<proteinExistence type="inferred from homology"/>
<comment type="caution">
    <text evidence="2">The sequence shown here is derived from an EMBL/GenBank/DDBJ whole genome shotgun (WGS) entry which is preliminary data.</text>
</comment>
<dbReference type="GO" id="GO:0019752">
    <property type="term" value="P:carboxylic acid metabolic process"/>
    <property type="evidence" value="ECO:0007669"/>
    <property type="project" value="UniProtKB-ARBA"/>
</dbReference>
<dbReference type="GO" id="GO:0005737">
    <property type="term" value="C:cytoplasm"/>
    <property type="evidence" value="ECO:0000318"/>
    <property type="project" value="GO_Central"/>
</dbReference>
<dbReference type="InterPro" id="IPR023401">
    <property type="entry name" value="ODC_N"/>
</dbReference>
<protein>
    <submittedName>
        <fullName evidence="2">Ornithine cyclodeaminase</fullName>
    </submittedName>
</protein>
<evidence type="ECO:0000256" key="1">
    <source>
        <dbReference type="ARBA" id="ARBA00008903"/>
    </source>
</evidence>
<gene>
    <name evidence="2" type="ORF">ZOSMA_31G01440</name>
</gene>
<dbReference type="InterPro" id="IPR003462">
    <property type="entry name" value="ODC_Mu_crystall"/>
</dbReference>
<dbReference type="OrthoDB" id="41492at2759"/>
<dbReference type="AlphaFoldDB" id="A0A0K9P904"/>
<comment type="similarity">
    <text evidence="1">Belongs to the ornithine cyclodeaminase/mu-crystallin family.</text>
</comment>
<dbReference type="Pfam" id="PF02423">
    <property type="entry name" value="OCD_Mu_crystall"/>
    <property type="match status" value="1"/>
</dbReference>